<organism evidence="9 10">
    <name type="scientific">Algicella marina</name>
    <dbReference type="NCBI Taxonomy" id="2683284"/>
    <lineage>
        <taxon>Bacteria</taxon>
        <taxon>Pseudomonadati</taxon>
        <taxon>Pseudomonadota</taxon>
        <taxon>Alphaproteobacteria</taxon>
        <taxon>Rhodobacterales</taxon>
        <taxon>Paracoccaceae</taxon>
        <taxon>Algicella</taxon>
    </lineage>
</organism>
<proteinExistence type="predicted"/>
<evidence type="ECO:0000313" key="10">
    <source>
        <dbReference type="Proteomes" id="UP000464495"/>
    </source>
</evidence>
<feature type="signal peptide" evidence="8">
    <location>
        <begin position="1"/>
        <end position="26"/>
    </location>
</feature>
<dbReference type="Proteomes" id="UP000464495">
    <property type="component" value="Chromosome"/>
</dbReference>
<protein>
    <submittedName>
        <fullName evidence="9">Cytochrome C556</fullName>
    </submittedName>
</protein>
<feature type="binding site" description="covalent" evidence="7">
    <location>
        <position position="140"/>
    </location>
    <ligand>
        <name>heme c</name>
        <dbReference type="ChEBI" id="CHEBI:61717"/>
    </ligand>
</feature>
<dbReference type="AlphaFoldDB" id="A0A6P1T4Z5"/>
<dbReference type="InterPro" id="IPR012127">
    <property type="entry name" value="Cyt_c_prime"/>
</dbReference>
<evidence type="ECO:0000256" key="6">
    <source>
        <dbReference type="PIRSR" id="PIRSR000027-1"/>
    </source>
</evidence>
<evidence type="ECO:0000256" key="2">
    <source>
        <dbReference type="ARBA" id="ARBA00022617"/>
    </source>
</evidence>
<dbReference type="KEGG" id="amaq:GO499_10750"/>
<comment type="PTM">
    <text evidence="7">Binds 1 heme group per subunit.</text>
</comment>
<keyword evidence="10" id="KW-1185">Reference proteome</keyword>
<feature type="binding site" description="axial binding residue" evidence="6">
    <location>
        <position position="144"/>
    </location>
    <ligand>
        <name>heme c</name>
        <dbReference type="ChEBI" id="CHEBI:61717"/>
    </ligand>
    <ligandPart>
        <name>Fe</name>
        <dbReference type="ChEBI" id="CHEBI:18248"/>
    </ligandPart>
</feature>
<evidence type="ECO:0000256" key="7">
    <source>
        <dbReference type="PIRSR" id="PIRSR000027-2"/>
    </source>
</evidence>
<dbReference type="SUPFAM" id="SSF47175">
    <property type="entry name" value="Cytochromes"/>
    <property type="match status" value="1"/>
</dbReference>
<gene>
    <name evidence="9" type="ORF">GO499_10750</name>
</gene>
<evidence type="ECO:0000256" key="4">
    <source>
        <dbReference type="ARBA" id="ARBA00022982"/>
    </source>
</evidence>
<dbReference type="PIRSF" id="PIRSF000027">
    <property type="entry name" value="Cytc_c_prime"/>
    <property type="match status" value="1"/>
</dbReference>
<evidence type="ECO:0000256" key="5">
    <source>
        <dbReference type="ARBA" id="ARBA00023004"/>
    </source>
</evidence>
<evidence type="ECO:0000256" key="8">
    <source>
        <dbReference type="SAM" id="SignalP"/>
    </source>
</evidence>
<dbReference type="Gene3D" id="1.20.120.10">
    <property type="entry name" value="Cytochrome c/b562"/>
    <property type="match status" value="1"/>
</dbReference>
<evidence type="ECO:0000313" key="9">
    <source>
        <dbReference type="EMBL" id="QHQ35622.1"/>
    </source>
</evidence>
<feature type="chain" id="PRO_5027093699" evidence="8">
    <location>
        <begin position="27"/>
        <end position="151"/>
    </location>
</feature>
<evidence type="ECO:0000256" key="1">
    <source>
        <dbReference type="ARBA" id="ARBA00022448"/>
    </source>
</evidence>
<sequence>MMPASHLKTATLATLALALTVSMPLAGGHSPVEKRQEAMKTMGRSAKTIGDMLKGTTVFDAATANQTLATMQSAASGFGDYFPEGSEAADSEAAPAIWSDKAGFEATLADFQSDLASAVAAAPQDQAALGAVFKEVGANCGVCHKAYRVKK</sequence>
<dbReference type="GO" id="GO:0020037">
    <property type="term" value="F:heme binding"/>
    <property type="evidence" value="ECO:0007669"/>
    <property type="project" value="InterPro"/>
</dbReference>
<accession>A0A6P1T4Z5</accession>
<keyword evidence="3 6" id="KW-0479">Metal-binding</keyword>
<dbReference type="PROSITE" id="PS51009">
    <property type="entry name" value="CYTCII"/>
    <property type="match status" value="1"/>
</dbReference>
<reference evidence="9 10" key="1">
    <citation type="submission" date="2019-12" db="EMBL/GenBank/DDBJ databases">
        <title>Complete genome sequence of Algicella marina strain 9Alg 56(T) isolated from the red alga Tichocarpus crinitus.</title>
        <authorList>
            <person name="Kim S.-G."/>
            <person name="Nedashkovskaya O.I."/>
        </authorList>
    </citation>
    <scope>NUCLEOTIDE SEQUENCE [LARGE SCALE GENOMIC DNA]</scope>
    <source>
        <strain evidence="9 10">9Alg 56</strain>
    </source>
</reference>
<keyword evidence="4" id="KW-0249">Electron transport</keyword>
<keyword evidence="8" id="KW-0732">Signal</keyword>
<dbReference type="EMBL" id="CP046620">
    <property type="protein sequence ID" value="QHQ35622.1"/>
    <property type="molecule type" value="Genomic_DNA"/>
</dbReference>
<dbReference type="PRINTS" id="PR00608">
    <property type="entry name" value="CYTCHROMECII"/>
</dbReference>
<dbReference type="InterPro" id="IPR015984">
    <property type="entry name" value="Cyt_c_prime_subgr"/>
</dbReference>
<dbReference type="GO" id="GO:0009055">
    <property type="term" value="F:electron transfer activity"/>
    <property type="evidence" value="ECO:0007669"/>
    <property type="project" value="InterPro"/>
</dbReference>
<name>A0A6P1T4Z5_9RHOB</name>
<keyword evidence="5 6" id="KW-0408">Iron</keyword>
<dbReference type="GO" id="GO:0042597">
    <property type="term" value="C:periplasmic space"/>
    <property type="evidence" value="ECO:0007669"/>
    <property type="project" value="InterPro"/>
</dbReference>
<dbReference type="GO" id="GO:0005506">
    <property type="term" value="F:iron ion binding"/>
    <property type="evidence" value="ECO:0007669"/>
    <property type="project" value="InterPro"/>
</dbReference>
<dbReference type="InterPro" id="IPR002321">
    <property type="entry name" value="Cyt_c_II"/>
</dbReference>
<dbReference type="Pfam" id="PF01322">
    <property type="entry name" value="Cytochrom_C_2"/>
    <property type="match status" value="1"/>
</dbReference>
<dbReference type="InterPro" id="IPR010980">
    <property type="entry name" value="Cyt_c/b562"/>
</dbReference>
<keyword evidence="1" id="KW-0813">Transport</keyword>
<evidence type="ECO:0000256" key="3">
    <source>
        <dbReference type="ARBA" id="ARBA00022723"/>
    </source>
</evidence>
<dbReference type="GO" id="GO:0022900">
    <property type="term" value="P:electron transport chain"/>
    <property type="evidence" value="ECO:0007669"/>
    <property type="project" value="InterPro"/>
</dbReference>
<feature type="binding site" description="covalent" evidence="7">
    <location>
        <position position="143"/>
    </location>
    <ligand>
        <name>heme c</name>
        <dbReference type="ChEBI" id="CHEBI:61717"/>
    </ligand>
</feature>
<keyword evidence="2 7" id="KW-0349">Heme</keyword>